<evidence type="ECO:0000313" key="4">
    <source>
        <dbReference type="Proteomes" id="UP000601108"/>
    </source>
</evidence>
<reference evidence="3 4" key="1">
    <citation type="journal article" date="2014" name="Int. J. Syst. Evol. Microbiol.">
        <title>Complete genome sequence of Corynebacterium casei LMG S-19264T (=DSM 44701T), isolated from a smear-ripened cheese.</title>
        <authorList>
            <consortium name="US DOE Joint Genome Institute (JGI-PGF)"/>
            <person name="Walter F."/>
            <person name="Albersmeier A."/>
            <person name="Kalinowski J."/>
            <person name="Ruckert C."/>
        </authorList>
    </citation>
    <scope>NUCLEOTIDE SEQUENCE [LARGE SCALE GENOMIC DNA]</scope>
    <source>
        <strain evidence="3 4">KCTC 12285</strain>
    </source>
</reference>
<dbReference type="AlphaFoldDB" id="A0A918JUW5"/>
<dbReference type="Pfam" id="PF00582">
    <property type="entry name" value="Usp"/>
    <property type="match status" value="1"/>
</dbReference>
<evidence type="ECO:0000259" key="2">
    <source>
        <dbReference type="Pfam" id="PF00582"/>
    </source>
</evidence>
<keyword evidence="4" id="KW-1185">Reference proteome</keyword>
<dbReference type="CDD" id="cd00293">
    <property type="entry name" value="USP-like"/>
    <property type="match status" value="1"/>
</dbReference>
<dbReference type="Proteomes" id="UP000601108">
    <property type="component" value="Unassembled WGS sequence"/>
</dbReference>
<organism evidence="3 4">
    <name type="scientific">Aquimarina muelleri</name>
    <dbReference type="NCBI Taxonomy" id="279356"/>
    <lineage>
        <taxon>Bacteria</taxon>
        <taxon>Pseudomonadati</taxon>
        <taxon>Bacteroidota</taxon>
        <taxon>Flavobacteriia</taxon>
        <taxon>Flavobacteriales</taxon>
        <taxon>Flavobacteriaceae</taxon>
        <taxon>Aquimarina</taxon>
    </lineage>
</organism>
<dbReference type="PANTHER" id="PTHR46268:SF6">
    <property type="entry name" value="UNIVERSAL STRESS PROTEIN UP12"/>
    <property type="match status" value="1"/>
</dbReference>
<evidence type="ECO:0000313" key="3">
    <source>
        <dbReference type="EMBL" id="GGX18678.1"/>
    </source>
</evidence>
<dbReference type="InterPro" id="IPR006015">
    <property type="entry name" value="Universal_stress_UspA"/>
</dbReference>
<dbReference type="InterPro" id="IPR014729">
    <property type="entry name" value="Rossmann-like_a/b/a_fold"/>
</dbReference>
<dbReference type="PRINTS" id="PR01438">
    <property type="entry name" value="UNVRSLSTRESS"/>
</dbReference>
<comment type="similarity">
    <text evidence="1">Belongs to the universal stress protein A family.</text>
</comment>
<dbReference type="PANTHER" id="PTHR46268">
    <property type="entry name" value="STRESS RESPONSE PROTEIN NHAX"/>
    <property type="match status" value="1"/>
</dbReference>
<gene>
    <name evidence="3" type="ORF">GCM10007384_20020</name>
</gene>
<dbReference type="RefSeq" id="WP_027412576.1">
    <property type="nucleotide sequence ID" value="NZ_BMWS01000012.1"/>
</dbReference>
<feature type="domain" description="UspA" evidence="2">
    <location>
        <begin position="1"/>
        <end position="146"/>
    </location>
</feature>
<dbReference type="SUPFAM" id="SSF52402">
    <property type="entry name" value="Adenine nucleotide alpha hydrolases-like"/>
    <property type="match status" value="2"/>
</dbReference>
<comment type="caution">
    <text evidence="3">The sequence shown here is derived from an EMBL/GenBank/DDBJ whole genome shotgun (WGS) entry which is preliminary data.</text>
</comment>
<proteinExistence type="inferred from homology"/>
<protein>
    <recommendedName>
        <fullName evidence="2">UspA domain-containing protein</fullName>
    </recommendedName>
</protein>
<sequence length="282" mass="32625">MRKIVIPTDFSENAMNALRYAAELFKYEHADLFIVHAYADEVYDHNTLVSRSIFEELKETTHKNSDLALEKIRSTIQKISPNPRHTYTIVSRFGSLIDEVNDLVDKENIDILVMGTRGSTDNRKLTFGSNTLQVLKYVKCPLLAIPSDCTYNRPERVLFPTNYLLPFKRRELKLLSTLTKSFRSVIHFLYVSSSKNLSIRQEDNKDFLKKSLPDVELNFHIEDAEDLTTAINEFIEKKSIGFLVMVNSRHSYLESILYQSTIDKIGLHIKIPFLAMQNLQRS</sequence>
<dbReference type="Gene3D" id="3.40.50.620">
    <property type="entry name" value="HUPs"/>
    <property type="match status" value="2"/>
</dbReference>
<accession>A0A918JUW5</accession>
<evidence type="ECO:0000256" key="1">
    <source>
        <dbReference type="ARBA" id="ARBA00008791"/>
    </source>
</evidence>
<name>A0A918JUW5_9FLAO</name>
<dbReference type="InterPro" id="IPR006016">
    <property type="entry name" value="UspA"/>
</dbReference>
<dbReference type="EMBL" id="BMWS01000012">
    <property type="protein sequence ID" value="GGX18678.1"/>
    <property type="molecule type" value="Genomic_DNA"/>
</dbReference>